<dbReference type="RefSeq" id="WP_194537350.1">
    <property type="nucleotide sequence ID" value="NZ_JACEFB010000003.1"/>
</dbReference>
<gene>
    <name evidence="1" type="ORF">H0921_07080</name>
</gene>
<proteinExistence type="predicted"/>
<comment type="caution">
    <text evidence="1">The sequence shown here is derived from an EMBL/GenBank/DDBJ whole genome shotgun (WGS) entry which is preliminary data.</text>
</comment>
<evidence type="ECO:0000313" key="2">
    <source>
        <dbReference type="Proteomes" id="UP000542342"/>
    </source>
</evidence>
<name>A0A7V9ABN3_9BACT</name>
<dbReference type="Proteomes" id="UP000542342">
    <property type="component" value="Unassembled WGS sequence"/>
</dbReference>
<dbReference type="AlphaFoldDB" id="A0A7V9ABN3"/>
<dbReference type="EMBL" id="JACEFB010000003">
    <property type="protein sequence ID" value="MBA2225922.1"/>
    <property type="molecule type" value="Genomic_DNA"/>
</dbReference>
<evidence type="ECO:0000313" key="1">
    <source>
        <dbReference type="EMBL" id="MBA2225922.1"/>
    </source>
</evidence>
<sequence>MAIPRAFPQEVVHRWVRRVGLAYRRELVFHLALVHPPVLAYRRELVFHLASVRPPVLAYRQVAGSIRPVGWCRLREVVVM</sequence>
<protein>
    <submittedName>
        <fullName evidence="1">Uncharacterized protein</fullName>
    </submittedName>
</protein>
<accession>A0A7V9ABN3</accession>
<reference evidence="1 2" key="1">
    <citation type="submission" date="2020-07" db="EMBL/GenBank/DDBJ databases">
        <title>Thermogemmata thermophila gen. nov., sp. nov., a novel moderate thermophilic planctomycete from a Kamchatka hot spring.</title>
        <authorList>
            <person name="Elcheninov A.G."/>
            <person name="Podosokorskaya O.A."/>
            <person name="Kovaleva O.L."/>
            <person name="Novikov A."/>
            <person name="Bonch-Osmolovskaya E.A."/>
            <person name="Toshchakov S.V."/>
            <person name="Kublanov I.V."/>
        </authorList>
    </citation>
    <scope>NUCLEOTIDE SEQUENCE [LARGE SCALE GENOMIC DNA]</scope>
    <source>
        <strain evidence="1 2">2918</strain>
    </source>
</reference>
<organism evidence="1 2">
    <name type="scientific">Thermogemmata fonticola</name>
    <dbReference type="NCBI Taxonomy" id="2755323"/>
    <lineage>
        <taxon>Bacteria</taxon>
        <taxon>Pseudomonadati</taxon>
        <taxon>Planctomycetota</taxon>
        <taxon>Planctomycetia</taxon>
        <taxon>Gemmatales</taxon>
        <taxon>Gemmataceae</taxon>
        <taxon>Thermogemmata</taxon>
    </lineage>
</organism>
<keyword evidence="2" id="KW-1185">Reference proteome</keyword>